<dbReference type="RefSeq" id="WP_038641433.1">
    <property type="nucleotide sequence ID" value="NZ_CP009888.1"/>
</dbReference>
<dbReference type="InterPro" id="IPR007466">
    <property type="entry name" value="Peptidyl-Arg-deiminase_porph"/>
</dbReference>
<dbReference type="Pfam" id="PF04371">
    <property type="entry name" value="PAD_porph"/>
    <property type="match status" value="1"/>
</dbReference>
<dbReference type="PANTHER" id="PTHR31377:SF0">
    <property type="entry name" value="AGMATINE DEIMINASE-RELATED"/>
    <property type="match status" value="1"/>
</dbReference>
<gene>
    <name evidence="2" type="ORF">OM33_10285</name>
</gene>
<protein>
    <submittedName>
        <fullName evidence="2">Agmatine deiminase</fullName>
    </submittedName>
</protein>
<dbReference type="Gene3D" id="3.75.10.10">
    <property type="entry name" value="L-arginine/glycine Amidinotransferase, Chain A"/>
    <property type="match status" value="1"/>
</dbReference>
<dbReference type="EMBL" id="CP009888">
    <property type="protein sequence ID" value="AIY65494.1"/>
    <property type="molecule type" value="Genomic_DNA"/>
</dbReference>
<organism evidence="2 3">
    <name type="scientific">Pseudoalteromonas piratica</name>
    <dbReference type="NCBI Taxonomy" id="1348114"/>
    <lineage>
        <taxon>Bacteria</taxon>
        <taxon>Pseudomonadati</taxon>
        <taxon>Pseudomonadota</taxon>
        <taxon>Gammaproteobacteria</taxon>
        <taxon>Alteromonadales</taxon>
        <taxon>Pseudoalteromonadaceae</taxon>
        <taxon>Pseudoalteromonas</taxon>
    </lineage>
</organism>
<dbReference type="GO" id="GO:0009446">
    <property type="term" value="P:putrescine biosynthetic process"/>
    <property type="evidence" value="ECO:0007669"/>
    <property type="project" value="InterPro"/>
</dbReference>
<dbReference type="PANTHER" id="PTHR31377">
    <property type="entry name" value="AGMATINE DEIMINASE-RELATED"/>
    <property type="match status" value="1"/>
</dbReference>
<sequence>MNTVFPAEWTAQDAVLLTWPHQDTDWADILTSVEVTYIAIAREILSEQSLIIVAHNDALKAHIIELFKNNHVATERLHFVTCPTNDTWARDHGPISTYQGEKLHVLDFTFNGWGNKYQSDLDNAINQHLFNSLLSAEASSNKIDLTLEGGGIETDGKGTLLTTSECLLNQNRGNNLSKQALEARLKEVLGINHFLWLDHGYLAGDDTDSHIDTLVRFAPNDALVYVACNDHEDEHFSALAEMAEQLKTFRTQDNKPYTLYALPWPSAKYNDEGDRLPATYANYLIINNKVLVPTYQDKNDQTALDVIANAYPEHQVIGIDCVPLIHQFGSLHCITMQLPKGFLGS</sequence>
<evidence type="ECO:0000313" key="3">
    <source>
        <dbReference type="Proteomes" id="UP000030341"/>
    </source>
</evidence>
<dbReference type="SUPFAM" id="SSF55909">
    <property type="entry name" value="Pentein"/>
    <property type="match status" value="1"/>
</dbReference>
<proteinExistence type="predicted"/>
<accession>A0A0A7EFV9</accession>
<dbReference type="STRING" id="1348114.OM33_10285"/>
<dbReference type="GO" id="GO:0004668">
    <property type="term" value="F:protein-arginine deiminase activity"/>
    <property type="evidence" value="ECO:0007669"/>
    <property type="project" value="InterPro"/>
</dbReference>
<keyword evidence="1" id="KW-0378">Hydrolase</keyword>
<name>A0A0A7EFV9_9GAMM</name>
<dbReference type="OrthoDB" id="9808013at2"/>
<dbReference type="KEGG" id="pseo:OM33_10285"/>
<dbReference type="AlphaFoldDB" id="A0A0A7EFV9"/>
<reference evidence="2 3" key="1">
    <citation type="submission" date="2014-11" db="EMBL/GenBank/DDBJ databases">
        <title>Complete Genome Sequence of Pseudoalteromonas sp. Strain OCN003 Isolated from Kaneohe Bay, Oahu, Hawaii.</title>
        <authorList>
            <person name="Beurmann S."/>
            <person name="Videau P."/>
            <person name="Ushijima B."/>
            <person name="Smith A.M."/>
            <person name="Aeby G.S."/>
            <person name="Callahan S.M."/>
            <person name="Belcaid M."/>
        </authorList>
    </citation>
    <scope>NUCLEOTIDE SEQUENCE [LARGE SCALE GENOMIC DNA]</scope>
    <source>
        <strain evidence="2 3">OCN003</strain>
    </source>
</reference>
<evidence type="ECO:0000256" key="1">
    <source>
        <dbReference type="ARBA" id="ARBA00022801"/>
    </source>
</evidence>
<evidence type="ECO:0000313" key="2">
    <source>
        <dbReference type="EMBL" id="AIY65494.1"/>
    </source>
</evidence>
<keyword evidence="3" id="KW-1185">Reference proteome</keyword>
<dbReference type="Proteomes" id="UP000030341">
    <property type="component" value="Chromosome 1"/>
</dbReference>
<dbReference type="HOGENOM" id="CLU_037682_0_0_6"/>
<dbReference type="eggNOG" id="COG2957">
    <property type="taxonomic scope" value="Bacteria"/>
</dbReference>
<dbReference type="GO" id="GO:0047632">
    <property type="term" value="F:agmatine deiminase activity"/>
    <property type="evidence" value="ECO:0007669"/>
    <property type="project" value="TreeGrafter"/>
</dbReference>